<evidence type="ECO:0000313" key="2">
    <source>
        <dbReference type="EMBL" id="KKW31490.1"/>
    </source>
</evidence>
<gene>
    <name evidence="2" type="ORF">UY76_C0057G0007</name>
</gene>
<protein>
    <submittedName>
        <fullName evidence="2">Uncharacterized protein</fullName>
    </submittedName>
</protein>
<name>A0A0G1XKT8_9BACT</name>
<evidence type="ECO:0000313" key="3">
    <source>
        <dbReference type="Proteomes" id="UP000034054"/>
    </source>
</evidence>
<sequence>MEKGSNLEFLRQKYQLEKSPEVDRAVERKASRQKERVRNVPADRIQAYLDRLDIIFNPPKLEGHKSFDRKVRNVSMMKCFMHEALIVKPNVATDEYLVHQQKQARALGHGDTEIPEYIREQIARAVESIAGGSDIGDELQGLENEQKQMAEEIVAKMDDQERSLDKWIDYLATDDAQTAYPDWFRYWAMRSVTGLSSFDKDEKRFPSRDAATMNPFPELDQAVLGKVRDAVEHDRIYKERLAAAQEEVRRAEKKHNRERQLAIASRIDEAKRQNPDIPVNRERIIAELDMVPFDPSAFEVAAPTPEQQIEPAVQEALDAKDFARLYALEFAKLIPTSETLLHNTAGQWVKYNQGSEPTELVQSIERHKTGWCTAGEEVARSQFSRGDFYVYYSQDEIGANAIPRAAIRMEGDKIAEVRGIAPDQNLDPHIAPVVGAKMKEFPDGIAYEKKAADMRMLTLIEQRTVAGRPLTKQDLLFIYEINAPIEGFGYNKDPRITELRGARNPEEDMLVVFECDENQIAHSVDQINESTKAYVGKLEPGIFDRLPDGVEHVYTAFPEGKIRRQSIEIGGKDVIELKGLLEQNGDRFDHVNWMMDHDDFKYSLREKDSKQPDWKKWKIKSPEEAMLIRLRVEDLGFPSGATTDQIYTRAEELGLELCPPEVGLNFVCNTLTSR</sequence>
<organism evidence="2 3">
    <name type="scientific">Candidatus Uhrbacteria bacterium GW2011_GWA2_52_8d</name>
    <dbReference type="NCBI Taxonomy" id="1618979"/>
    <lineage>
        <taxon>Bacteria</taxon>
        <taxon>Candidatus Uhriibacteriota</taxon>
    </lineage>
</organism>
<dbReference type="EMBL" id="LCRH01000057">
    <property type="protein sequence ID" value="KKW31490.1"/>
    <property type="molecule type" value="Genomic_DNA"/>
</dbReference>
<keyword evidence="1" id="KW-0175">Coiled coil</keyword>
<accession>A0A0G1XKT8</accession>
<dbReference type="Proteomes" id="UP000034054">
    <property type="component" value="Unassembled WGS sequence"/>
</dbReference>
<comment type="caution">
    <text evidence="2">The sequence shown here is derived from an EMBL/GenBank/DDBJ whole genome shotgun (WGS) entry which is preliminary data.</text>
</comment>
<reference evidence="2 3" key="1">
    <citation type="journal article" date="2015" name="Nature">
        <title>rRNA introns, odd ribosomes, and small enigmatic genomes across a large radiation of phyla.</title>
        <authorList>
            <person name="Brown C.T."/>
            <person name="Hug L.A."/>
            <person name="Thomas B.C."/>
            <person name="Sharon I."/>
            <person name="Castelle C.J."/>
            <person name="Singh A."/>
            <person name="Wilkins M.J."/>
            <person name="Williams K.H."/>
            <person name="Banfield J.F."/>
        </authorList>
    </citation>
    <scope>NUCLEOTIDE SEQUENCE [LARGE SCALE GENOMIC DNA]</scope>
</reference>
<proteinExistence type="predicted"/>
<dbReference type="AlphaFoldDB" id="A0A0G1XKT8"/>
<feature type="coiled-coil region" evidence="1">
    <location>
        <begin position="234"/>
        <end position="261"/>
    </location>
</feature>
<evidence type="ECO:0000256" key="1">
    <source>
        <dbReference type="SAM" id="Coils"/>
    </source>
</evidence>